<feature type="compositionally biased region" description="Polar residues" evidence="1">
    <location>
        <begin position="1"/>
        <end position="25"/>
    </location>
</feature>
<organism evidence="2">
    <name type="scientific">Anguilla anguilla</name>
    <name type="common">European freshwater eel</name>
    <name type="synonym">Muraena anguilla</name>
    <dbReference type="NCBI Taxonomy" id="7936"/>
    <lineage>
        <taxon>Eukaryota</taxon>
        <taxon>Metazoa</taxon>
        <taxon>Chordata</taxon>
        <taxon>Craniata</taxon>
        <taxon>Vertebrata</taxon>
        <taxon>Euteleostomi</taxon>
        <taxon>Actinopterygii</taxon>
        <taxon>Neopterygii</taxon>
        <taxon>Teleostei</taxon>
        <taxon>Anguilliformes</taxon>
        <taxon>Anguillidae</taxon>
        <taxon>Anguilla</taxon>
    </lineage>
</organism>
<protein>
    <submittedName>
        <fullName evidence="2">Uncharacterized protein</fullName>
    </submittedName>
</protein>
<accession>A0A0E9TGS7</accession>
<sequence length="47" mass="5141">MGQKGKNVQQKMGEKSTTQNGSSAPEGQMTLCFTKMRAICVHVPGWE</sequence>
<name>A0A0E9TGS7_ANGAN</name>
<dbReference type="AlphaFoldDB" id="A0A0E9TGS7"/>
<evidence type="ECO:0000256" key="1">
    <source>
        <dbReference type="SAM" id="MobiDB-lite"/>
    </source>
</evidence>
<reference evidence="2" key="1">
    <citation type="submission" date="2014-11" db="EMBL/GenBank/DDBJ databases">
        <authorList>
            <person name="Amaro Gonzalez C."/>
        </authorList>
    </citation>
    <scope>NUCLEOTIDE SEQUENCE</scope>
</reference>
<proteinExistence type="predicted"/>
<reference evidence="2" key="2">
    <citation type="journal article" date="2015" name="Fish Shellfish Immunol.">
        <title>Early steps in the European eel (Anguilla anguilla)-Vibrio vulnificus interaction in the gills: Role of the RtxA13 toxin.</title>
        <authorList>
            <person name="Callol A."/>
            <person name="Pajuelo D."/>
            <person name="Ebbesson L."/>
            <person name="Teles M."/>
            <person name="MacKenzie S."/>
            <person name="Amaro C."/>
        </authorList>
    </citation>
    <scope>NUCLEOTIDE SEQUENCE</scope>
</reference>
<dbReference type="EMBL" id="GBXM01056659">
    <property type="protein sequence ID" value="JAH51918.1"/>
    <property type="molecule type" value="Transcribed_RNA"/>
</dbReference>
<evidence type="ECO:0000313" key="2">
    <source>
        <dbReference type="EMBL" id="JAH51918.1"/>
    </source>
</evidence>
<feature type="region of interest" description="Disordered" evidence="1">
    <location>
        <begin position="1"/>
        <end position="27"/>
    </location>
</feature>